<evidence type="ECO:0000313" key="2">
    <source>
        <dbReference type="Proteomes" id="UP000827976"/>
    </source>
</evidence>
<dbReference type="Proteomes" id="UP000827976">
    <property type="component" value="Chromosome 19"/>
</dbReference>
<proteinExistence type="predicted"/>
<evidence type="ECO:0000313" key="1">
    <source>
        <dbReference type="EMBL" id="KAH7654588.1"/>
    </source>
</evidence>
<gene>
    <name evidence="1" type="ORF">IHE45_19G151900</name>
</gene>
<comment type="caution">
    <text evidence="1">The sequence shown here is derived from an EMBL/GenBank/DDBJ whole genome shotgun (WGS) entry which is preliminary data.</text>
</comment>
<dbReference type="EMBL" id="CM037029">
    <property type="protein sequence ID" value="KAH7654588.1"/>
    <property type="molecule type" value="Genomic_DNA"/>
</dbReference>
<protein>
    <submittedName>
        <fullName evidence="1">Uncharacterized protein</fullName>
    </submittedName>
</protein>
<keyword evidence="2" id="KW-1185">Reference proteome</keyword>
<name>A0ACB7U2Z5_DIOAL</name>
<accession>A0ACB7U2Z5</accession>
<organism evidence="1 2">
    <name type="scientific">Dioscorea alata</name>
    <name type="common">Purple yam</name>
    <dbReference type="NCBI Taxonomy" id="55571"/>
    <lineage>
        <taxon>Eukaryota</taxon>
        <taxon>Viridiplantae</taxon>
        <taxon>Streptophyta</taxon>
        <taxon>Embryophyta</taxon>
        <taxon>Tracheophyta</taxon>
        <taxon>Spermatophyta</taxon>
        <taxon>Magnoliopsida</taxon>
        <taxon>Liliopsida</taxon>
        <taxon>Dioscoreales</taxon>
        <taxon>Dioscoreaceae</taxon>
        <taxon>Dioscorea</taxon>
    </lineage>
</organism>
<sequence length="450" mass="48562">MRGLARLAAVPTSRQSLLSSSHAFSSFSGAGGGGFGRGRGRGSSPPSPPTPSGPGQSRSPSADDDEAFAPPGIGHGRGAVFPSSPVLPSFSSWASSTPPGAGRGRGRESGALPSSPVPDAPDSLSKKPIFFSRDDSVAATEKPQFSDPVEAKSLPRNIVPPTGPGAGRGKPMKFVESGTVPSEENRHLRPRPTPRRATETPSQPRLGREEAVRKAMEVLSRGGPAGRGGRGGRGLAGGRGRGGRGGRGRGRGYDAADELELYVGDNADGEKLAKRLGEANMNKLVEGFEEMSSIVLPSPVEEAYLDALHTNNLIEYEPEYLVPFDTNPDIDEKPPMPIREYLEKMKPFLMAYEGIQSHEEWEEIINEALEKLPVMKELMDMYCGPDRVTAKEQQEELERVAKTLPENIPSSVKRFTDRALLSLQSNPGWGFDKKCQFMDKLVWEVSQQYK</sequence>
<reference evidence="2" key="1">
    <citation type="journal article" date="2022" name="Nat. Commun.">
        <title>Chromosome evolution and the genetic basis of agronomically important traits in greater yam.</title>
        <authorList>
            <person name="Bredeson J.V."/>
            <person name="Lyons J.B."/>
            <person name="Oniyinde I.O."/>
            <person name="Okereke N.R."/>
            <person name="Kolade O."/>
            <person name="Nnabue I."/>
            <person name="Nwadili C.O."/>
            <person name="Hribova E."/>
            <person name="Parker M."/>
            <person name="Nwogha J."/>
            <person name="Shu S."/>
            <person name="Carlson J."/>
            <person name="Kariba R."/>
            <person name="Muthemba S."/>
            <person name="Knop K."/>
            <person name="Barton G.J."/>
            <person name="Sherwood A.V."/>
            <person name="Lopez-Montes A."/>
            <person name="Asiedu R."/>
            <person name="Jamnadass R."/>
            <person name="Muchugi A."/>
            <person name="Goodstein D."/>
            <person name="Egesi C.N."/>
            <person name="Featherston J."/>
            <person name="Asfaw A."/>
            <person name="Simpson G.G."/>
            <person name="Dolezel J."/>
            <person name="Hendre P.S."/>
            <person name="Van Deynze A."/>
            <person name="Kumar P.L."/>
            <person name="Obidiegwu J.E."/>
            <person name="Bhattacharjee R."/>
            <person name="Rokhsar D.S."/>
        </authorList>
    </citation>
    <scope>NUCLEOTIDE SEQUENCE [LARGE SCALE GENOMIC DNA]</scope>
    <source>
        <strain evidence="2">cv. TDa95/00328</strain>
    </source>
</reference>